<protein>
    <recommendedName>
        <fullName evidence="3">Protein-L-isoaspartate(D-aspartate) O-methyltransferase</fullName>
    </recommendedName>
</protein>
<evidence type="ECO:0008006" key="3">
    <source>
        <dbReference type="Google" id="ProtNLM"/>
    </source>
</evidence>
<dbReference type="AlphaFoldDB" id="A0AA48RAG7"/>
<evidence type="ECO:0000313" key="2">
    <source>
        <dbReference type="EMBL" id="CAJ0862422.1"/>
    </source>
</evidence>
<dbReference type="InterPro" id="IPR000682">
    <property type="entry name" value="PCMT"/>
</dbReference>
<dbReference type="SUPFAM" id="SSF53335">
    <property type="entry name" value="S-adenosyl-L-methionine-dependent methyltransferases"/>
    <property type="match status" value="1"/>
</dbReference>
<reference evidence="2" key="1">
    <citation type="submission" date="2023-07" db="EMBL/GenBank/DDBJ databases">
        <authorList>
            <person name="Pelsma A.J. K."/>
        </authorList>
    </citation>
    <scope>NUCLEOTIDE SEQUENCE</scope>
</reference>
<proteinExistence type="inferred from homology"/>
<evidence type="ECO:0000256" key="1">
    <source>
        <dbReference type="ARBA" id="ARBA00005369"/>
    </source>
</evidence>
<organism evidence="2">
    <name type="scientific">freshwater sediment metagenome</name>
    <dbReference type="NCBI Taxonomy" id="556182"/>
    <lineage>
        <taxon>unclassified sequences</taxon>
        <taxon>metagenomes</taxon>
        <taxon>ecological metagenomes</taxon>
    </lineage>
</organism>
<name>A0AA48RAG7_9ZZZZ</name>
<dbReference type="Gene3D" id="3.40.50.150">
    <property type="entry name" value="Vaccinia Virus protein VP39"/>
    <property type="match status" value="1"/>
</dbReference>
<sequence length="238" mass="24840">MSEAAVAMVRQYAEQGQSAAELRRTMVDRQLRPFDVTDVPLLERFLNVPRELFLPAGQETLAYSDLAVTVRGAGGHRRTLLPPLVLARLLQGGAPRPGQKALVIGGAGYSAAILSGLVGEVVALESDPELAARAGDGLAAIGATNARVEIGPMEQGCPASGPFDLIYVEGGVETGLETLFAQLTPDGQLLAIVTPEAGAGQQVVRYERQAGQPAGRISLLSANAPVLEGFAKAPSFIF</sequence>
<dbReference type="CDD" id="cd02440">
    <property type="entry name" value="AdoMet_MTases"/>
    <property type="match status" value="1"/>
</dbReference>
<comment type="similarity">
    <text evidence="1">Belongs to the methyltransferase superfamily. L-isoaspartyl/D-aspartyl protein methyltransferase family.</text>
</comment>
<dbReference type="GO" id="GO:0005737">
    <property type="term" value="C:cytoplasm"/>
    <property type="evidence" value="ECO:0007669"/>
    <property type="project" value="TreeGrafter"/>
</dbReference>
<dbReference type="PANTHER" id="PTHR11579">
    <property type="entry name" value="PROTEIN-L-ISOASPARTATE O-METHYLTRANSFERASE"/>
    <property type="match status" value="1"/>
</dbReference>
<dbReference type="PANTHER" id="PTHR11579:SF18">
    <property type="entry name" value="PROTEIN-L-ISOASPARTATE O-METHYLTRANSFERASE"/>
    <property type="match status" value="1"/>
</dbReference>
<accession>A0AA48RAG7</accession>
<gene>
    <name evidence="2" type="ORF">AMST5_01488</name>
</gene>
<dbReference type="InterPro" id="IPR029063">
    <property type="entry name" value="SAM-dependent_MTases_sf"/>
</dbReference>
<dbReference type="Pfam" id="PF01135">
    <property type="entry name" value="PCMT"/>
    <property type="match status" value="1"/>
</dbReference>
<dbReference type="GO" id="GO:0004719">
    <property type="term" value="F:protein-L-isoaspartate (D-aspartate) O-methyltransferase activity"/>
    <property type="evidence" value="ECO:0007669"/>
    <property type="project" value="InterPro"/>
</dbReference>
<dbReference type="EMBL" id="OY288114">
    <property type="protein sequence ID" value="CAJ0862422.1"/>
    <property type="molecule type" value="Genomic_DNA"/>
</dbReference>